<dbReference type="STRING" id="379508.A5E2J5"/>
<accession>A5E2J5</accession>
<dbReference type="OMA" id="TYVELRV"/>
<dbReference type="InParanoid" id="A5E2J5"/>
<dbReference type="InterPro" id="IPR038657">
    <property type="entry name" value="Ribosomal_bL19_sf"/>
</dbReference>
<reference evidence="1 2" key="1">
    <citation type="journal article" date="2009" name="Nature">
        <title>Evolution of pathogenicity and sexual reproduction in eight Candida genomes.</title>
        <authorList>
            <person name="Butler G."/>
            <person name="Rasmussen M.D."/>
            <person name="Lin M.F."/>
            <person name="Santos M.A."/>
            <person name="Sakthikumar S."/>
            <person name="Munro C.A."/>
            <person name="Rheinbay E."/>
            <person name="Grabherr M."/>
            <person name="Forche A."/>
            <person name="Reedy J.L."/>
            <person name="Agrafioti I."/>
            <person name="Arnaud M.B."/>
            <person name="Bates S."/>
            <person name="Brown A.J."/>
            <person name="Brunke S."/>
            <person name="Costanzo M.C."/>
            <person name="Fitzpatrick D.A."/>
            <person name="de Groot P.W."/>
            <person name="Harris D."/>
            <person name="Hoyer L.L."/>
            <person name="Hube B."/>
            <person name="Klis F.M."/>
            <person name="Kodira C."/>
            <person name="Lennard N."/>
            <person name="Logue M.E."/>
            <person name="Martin R."/>
            <person name="Neiman A.M."/>
            <person name="Nikolaou E."/>
            <person name="Quail M.A."/>
            <person name="Quinn J."/>
            <person name="Santos M.C."/>
            <person name="Schmitzberger F.F."/>
            <person name="Sherlock G."/>
            <person name="Shah P."/>
            <person name="Silverstein K.A."/>
            <person name="Skrzypek M.S."/>
            <person name="Soll D."/>
            <person name="Staggs R."/>
            <person name="Stansfield I."/>
            <person name="Stumpf M.P."/>
            <person name="Sudbery P.E."/>
            <person name="Srikantha T."/>
            <person name="Zeng Q."/>
            <person name="Berman J."/>
            <person name="Berriman M."/>
            <person name="Heitman J."/>
            <person name="Gow N.A."/>
            <person name="Lorenz M.C."/>
            <person name="Birren B.W."/>
            <person name="Kellis M."/>
            <person name="Cuomo C.A."/>
        </authorList>
    </citation>
    <scope>NUCLEOTIDE SEQUENCE [LARGE SCALE GENOMIC DNA]</scope>
    <source>
        <strain evidence="2">ATCC 11503 / BCRC 21390 / CBS 2605 / JCM 1781 / NBRC 1676 / NRRL YB-4239</strain>
    </source>
</reference>
<evidence type="ECO:0008006" key="3">
    <source>
        <dbReference type="Google" id="ProtNLM"/>
    </source>
</evidence>
<dbReference type="VEuPathDB" id="FungiDB:LELG_03832"/>
<dbReference type="eggNOG" id="KOG1698">
    <property type="taxonomic scope" value="Eukaryota"/>
</dbReference>
<name>A5E2J5_LODEL</name>
<dbReference type="InterPro" id="IPR008991">
    <property type="entry name" value="Translation_prot_SH3-like_sf"/>
</dbReference>
<dbReference type="Proteomes" id="UP000001996">
    <property type="component" value="Unassembled WGS sequence"/>
</dbReference>
<protein>
    <recommendedName>
        <fullName evidence="3">50S ribosomal protein L19</fullName>
    </recommendedName>
</protein>
<dbReference type="Gene3D" id="2.30.30.790">
    <property type="match status" value="1"/>
</dbReference>
<dbReference type="FunCoup" id="A5E2J5">
    <property type="interactions" value="246"/>
</dbReference>
<dbReference type="KEGG" id="lel:PVL30_004655"/>
<evidence type="ECO:0000313" key="1">
    <source>
        <dbReference type="EMBL" id="EDK45653.1"/>
    </source>
</evidence>
<dbReference type="SUPFAM" id="SSF50104">
    <property type="entry name" value="Translation proteins SH3-like domain"/>
    <property type="match status" value="1"/>
</dbReference>
<dbReference type="OrthoDB" id="432645at2759"/>
<gene>
    <name evidence="1" type="ORF">LELG_03832</name>
</gene>
<dbReference type="AlphaFoldDB" id="A5E2J5"/>
<dbReference type="EMBL" id="CH981528">
    <property type="protein sequence ID" value="EDK45653.1"/>
    <property type="molecule type" value="Genomic_DNA"/>
</dbReference>
<dbReference type="HOGENOM" id="CLU_076387_2_0_1"/>
<keyword evidence="2" id="KW-1185">Reference proteome</keyword>
<organism evidence="1 2">
    <name type="scientific">Lodderomyces elongisporus (strain ATCC 11503 / CBS 2605 / JCM 1781 / NBRC 1676 / NRRL YB-4239)</name>
    <name type="common">Yeast</name>
    <name type="synonym">Saccharomyces elongisporus</name>
    <dbReference type="NCBI Taxonomy" id="379508"/>
    <lineage>
        <taxon>Eukaryota</taxon>
        <taxon>Fungi</taxon>
        <taxon>Dikarya</taxon>
        <taxon>Ascomycota</taxon>
        <taxon>Saccharomycotina</taxon>
        <taxon>Pichiomycetes</taxon>
        <taxon>Debaryomycetaceae</taxon>
        <taxon>Candida/Lodderomyces clade</taxon>
        <taxon>Lodderomyces</taxon>
    </lineage>
</organism>
<evidence type="ECO:0000313" key="2">
    <source>
        <dbReference type="Proteomes" id="UP000001996"/>
    </source>
</evidence>
<proteinExistence type="predicted"/>
<sequence>MHYVQKQMLAKHDPTGKRRALLDSLNGLRAGDMIKISFTNRNDVIGRIIAIKRGYMNLGSSILMRTKLGRVGSEIRVPVYNPNIRNIELLHKPEKYLPRRTQYYIREKRIDVGDVEAFVKRHQAEKEKANSEQK</sequence>
<dbReference type="GeneID" id="5232206"/>